<dbReference type="AlphaFoldDB" id="A0A7J6VM76"/>
<feature type="signal peptide" evidence="1">
    <location>
        <begin position="1"/>
        <end position="22"/>
    </location>
</feature>
<reference evidence="2 3" key="1">
    <citation type="submission" date="2020-06" db="EMBL/GenBank/DDBJ databases">
        <title>Transcriptomic and genomic resources for Thalictrum thalictroides and T. hernandezii: Facilitating candidate gene discovery in an emerging model plant lineage.</title>
        <authorList>
            <person name="Arias T."/>
            <person name="Riano-Pachon D.M."/>
            <person name="Di Stilio V.S."/>
        </authorList>
    </citation>
    <scope>NUCLEOTIDE SEQUENCE [LARGE SCALE GENOMIC DNA]</scope>
    <source>
        <strain evidence="3">cv. WT478/WT964</strain>
        <tissue evidence="2">Leaves</tissue>
    </source>
</reference>
<dbReference type="Proteomes" id="UP000554482">
    <property type="component" value="Unassembled WGS sequence"/>
</dbReference>
<organism evidence="2 3">
    <name type="scientific">Thalictrum thalictroides</name>
    <name type="common">Rue-anemone</name>
    <name type="synonym">Anemone thalictroides</name>
    <dbReference type="NCBI Taxonomy" id="46969"/>
    <lineage>
        <taxon>Eukaryota</taxon>
        <taxon>Viridiplantae</taxon>
        <taxon>Streptophyta</taxon>
        <taxon>Embryophyta</taxon>
        <taxon>Tracheophyta</taxon>
        <taxon>Spermatophyta</taxon>
        <taxon>Magnoliopsida</taxon>
        <taxon>Ranunculales</taxon>
        <taxon>Ranunculaceae</taxon>
        <taxon>Thalictroideae</taxon>
        <taxon>Thalictrum</taxon>
    </lineage>
</organism>
<evidence type="ECO:0000313" key="3">
    <source>
        <dbReference type="Proteomes" id="UP000554482"/>
    </source>
</evidence>
<proteinExistence type="predicted"/>
<name>A0A7J6VM76_THATH</name>
<keyword evidence="1" id="KW-0732">Signal</keyword>
<dbReference type="OrthoDB" id="1848759at2759"/>
<dbReference type="InterPro" id="IPR036392">
    <property type="entry name" value="PLAT/LH2_dom_sf"/>
</dbReference>
<dbReference type="EMBL" id="JABWDY010029922">
    <property type="protein sequence ID" value="KAF5186033.1"/>
    <property type="molecule type" value="Genomic_DNA"/>
</dbReference>
<evidence type="ECO:0000313" key="2">
    <source>
        <dbReference type="EMBL" id="KAF5186033.1"/>
    </source>
</evidence>
<sequence>MAQATVLLFFVILAAIASTFHAQVNQCEYVIMIHTGSTKGPTVKLKPLIEAVGGGNINTTNLVKNWGDMGKGHTYFLPNSSDRFKYNGPCFNGRFCYFQLRGKKGELNPHWYVHNITVTTKGEGIDRVRVFFSGGVEIDYLYSPPLNDGECP</sequence>
<accession>A0A7J6VM76</accession>
<dbReference type="Gene3D" id="2.60.60.20">
    <property type="entry name" value="PLAT/LH2 domain"/>
    <property type="match status" value="1"/>
</dbReference>
<dbReference type="SUPFAM" id="SSF49723">
    <property type="entry name" value="Lipase/lipooxygenase domain (PLAT/LH2 domain)"/>
    <property type="match status" value="1"/>
</dbReference>
<keyword evidence="3" id="KW-1185">Reference proteome</keyword>
<gene>
    <name evidence="2" type="ORF">FRX31_024382</name>
</gene>
<protein>
    <submittedName>
        <fullName evidence="2">Uncharacterized protein</fullName>
    </submittedName>
</protein>
<comment type="caution">
    <text evidence="2">The sequence shown here is derived from an EMBL/GenBank/DDBJ whole genome shotgun (WGS) entry which is preliminary data.</text>
</comment>
<evidence type="ECO:0000256" key="1">
    <source>
        <dbReference type="SAM" id="SignalP"/>
    </source>
</evidence>
<feature type="chain" id="PRO_5029837283" evidence="1">
    <location>
        <begin position="23"/>
        <end position="152"/>
    </location>
</feature>